<dbReference type="Pfam" id="PF11139">
    <property type="entry name" value="SfLAP"/>
    <property type="match status" value="1"/>
</dbReference>
<protein>
    <recommendedName>
        <fullName evidence="4">Sap, sulfolipid-1-addressing protein</fullName>
    </recommendedName>
</protein>
<dbReference type="Proteomes" id="UP001500908">
    <property type="component" value="Unassembled WGS sequence"/>
</dbReference>
<feature type="transmembrane region" description="Helical" evidence="1">
    <location>
        <begin position="186"/>
        <end position="209"/>
    </location>
</feature>
<accession>A0ABP7F3X8</accession>
<dbReference type="InterPro" id="IPR021315">
    <property type="entry name" value="Gap/Sap"/>
</dbReference>
<feature type="transmembrane region" description="Helical" evidence="1">
    <location>
        <begin position="151"/>
        <end position="174"/>
    </location>
</feature>
<feature type="transmembrane region" description="Helical" evidence="1">
    <location>
        <begin position="37"/>
        <end position="60"/>
    </location>
</feature>
<comment type="caution">
    <text evidence="2">The sequence shown here is derived from an EMBL/GenBank/DDBJ whole genome shotgun (WGS) entry which is preliminary data.</text>
</comment>
<name>A0ABP7F3X8_9ACTN</name>
<evidence type="ECO:0008006" key="4">
    <source>
        <dbReference type="Google" id="ProtNLM"/>
    </source>
</evidence>
<feature type="transmembrane region" description="Helical" evidence="1">
    <location>
        <begin position="72"/>
        <end position="91"/>
    </location>
</feature>
<reference evidence="3" key="1">
    <citation type="journal article" date="2019" name="Int. J. Syst. Evol. Microbiol.">
        <title>The Global Catalogue of Microorganisms (GCM) 10K type strain sequencing project: providing services to taxonomists for standard genome sequencing and annotation.</title>
        <authorList>
            <consortium name="The Broad Institute Genomics Platform"/>
            <consortium name="The Broad Institute Genome Sequencing Center for Infectious Disease"/>
            <person name="Wu L."/>
            <person name="Ma J."/>
        </authorList>
    </citation>
    <scope>NUCLEOTIDE SEQUENCE [LARGE SCALE GENOMIC DNA]</scope>
    <source>
        <strain evidence="3">JCM 17137</strain>
    </source>
</reference>
<feature type="transmembrane region" description="Helical" evidence="1">
    <location>
        <begin position="117"/>
        <end position="139"/>
    </location>
</feature>
<keyword evidence="1" id="KW-0812">Transmembrane</keyword>
<evidence type="ECO:0000313" key="2">
    <source>
        <dbReference type="EMBL" id="GAA3730935.1"/>
    </source>
</evidence>
<evidence type="ECO:0000256" key="1">
    <source>
        <dbReference type="SAM" id="Phobius"/>
    </source>
</evidence>
<evidence type="ECO:0000313" key="3">
    <source>
        <dbReference type="Proteomes" id="UP001500908"/>
    </source>
</evidence>
<sequence>MVAQILPLAITMMAGPQIMSAVILVTTQRPFRLSLAFLAGVAVAVAAGVTLAYTIVAVVGDVQPLGEPSERTALGTIAQFALVVALVLLALRNYRNRATAEPPSWLTGLMEATPQRAMAVGLLVILLMPSDILVMLTVATNLVHHGASPLAALPFLVLTLLVAALPLLGLLLFHRRAQQGMSRVRAWMNSYAWLINIVVCLFFVVLILANG</sequence>
<dbReference type="RefSeq" id="WP_344967663.1">
    <property type="nucleotide sequence ID" value="NZ_BAABDD010000003.1"/>
</dbReference>
<keyword evidence="1" id="KW-0472">Membrane</keyword>
<feature type="transmembrane region" description="Helical" evidence="1">
    <location>
        <begin position="6"/>
        <end position="25"/>
    </location>
</feature>
<keyword evidence="3" id="KW-1185">Reference proteome</keyword>
<proteinExistence type="predicted"/>
<dbReference type="EMBL" id="BAABDD010000003">
    <property type="protein sequence ID" value="GAA3730935.1"/>
    <property type="molecule type" value="Genomic_DNA"/>
</dbReference>
<organism evidence="2 3">
    <name type="scientific">Salinactinospora qingdaonensis</name>
    <dbReference type="NCBI Taxonomy" id="702744"/>
    <lineage>
        <taxon>Bacteria</taxon>
        <taxon>Bacillati</taxon>
        <taxon>Actinomycetota</taxon>
        <taxon>Actinomycetes</taxon>
        <taxon>Streptosporangiales</taxon>
        <taxon>Nocardiopsidaceae</taxon>
        <taxon>Salinactinospora</taxon>
    </lineage>
</organism>
<gene>
    <name evidence="2" type="ORF">GCM10022402_09500</name>
</gene>
<keyword evidence="1" id="KW-1133">Transmembrane helix</keyword>